<evidence type="ECO:0000256" key="4">
    <source>
        <dbReference type="PIRSR" id="PIRSR006113-1"/>
    </source>
</evidence>
<feature type="active site" description="Charge relay system" evidence="4">
    <location>
        <position position="106"/>
    </location>
</feature>
<reference evidence="6" key="2">
    <citation type="journal article" date="2020" name="mSystems">
        <title>Genome- and Community-Level Interaction Insights into Carbon Utilization and Element Cycling Functions of Hydrothermarchaeota in Hydrothermal Sediment.</title>
        <authorList>
            <person name="Zhou Z."/>
            <person name="Liu Y."/>
            <person name="Xu W."/>
            <person name="Pan J."/>
            <person name="Luo Z.H."/>
            <person name="Li M."/>
        </authorList>
    </citation>
    <scope>NUCLEOTIDE SEQUENCE [LARGE SCALE GENOMIC DNA]</scope>
    <source>
        <strain evidence="6">HyVt-386</strain>
    </source>
</reference>
<keyword evidence="2 5" id="KW-0862">Zinc</keyword>
<dbReference type="GO" id="GO:0046872">
    <property type="term" value="F:metal ion binding"/>
    <property type="evidence" value="ECO:0007669"/>
    <property type="project" value="UniProtKB-KW"/>
</dbReference>
<feature type="binding site" evidence="5">
    <location>
        <position position="28"/>
    </location>
    <ligand>
        <name>Zn(2+)</name>
        <dbReference type="ChEBI" id="CHEBI:29105"/>
    </ligand>
</feature>
<keyword evidence="1 5" id="KW-0479">Metal-binding</keyword>
<dbReference type="PANTHER" id="PTHR12589">
    <property type="entry name" value="PYRUVOYL TETRAHYDROBIOPTERIN SYNTHASE"/>
    <property type="match status" value="1"/>
</dbReference>
<dbReference type="NCBIfam" id="TIGR03367">
    <property type="entry name" value="queuosine_QueD"/>
    <property type="match status" value="1"/>
</dbReference>
<keyword evidence="3 7" id="KW-0456">Lyase</keyword>
<proteinExistence type="predicted"/>
<name>A0A1F2P4D0_9EURY</name>
<reference evidence="7 8" key="1">
    <citation type="submission" date="2016-05" db="EMBL/GenBank/DDBJ databases">
        <title>Microbial consortia oxidize butane by reversing methanogenesis.</title>
        <authorList>
            <person name="Laso-Perez R."/>
            <person name="Richter M."/>
            <person name="Wegener G."/>
            <person name="Musat F."/>
        </authorList>
    </citation>
    <scope>NUCLEOTIDE SEQUENCE [LARGE SCALE GENOMIC DNA]</scope>
    <source>
        <strain evidence="7">BOX1</strain>
    </source>
</reference>
<evidence type="ECO:0000313" key="7">
    <source>
        <dbReference type="EMBL" id="OFV66054.1"/>
    </source>
</evidence>
<evidence type="ECO:0000256" key="5">
    <source>
        <dbReference type="PIRSR" id="PIRSR006113-2"/>
    </source>
</evidence>
<dbReference type="Pfam" id="PF01242">
    <property type="entry name" value="PTPS"/>
    <property type="match status" value="1"/>
</dbReference>
<gene>
    <name evidence="6" type="primary">queD</name>
    <name evidence="6" type="ORF">ENI32_06035</name>
    <name evidence="7" type="ORF">SBU_000991</name>
</gene>
<organism evidence="7 8">
    <name type="scientific">Candidatus Syntropharchaeum butanivorans</name>
    <dbReference type="NCBI Taxonomy" id="1839936"/>
    <lineage>
        <taxon>Archaea</taxon>
        <taxon>Methanobacteriati</taxon>
        <taxon>Methanobacteriota</taxon>
        <taxon>Stenosarchaea group</taxon>
        <taxon>Methanomicrobia</taxon>
        <taxon>Methanosarcinales</taxon>
        <taxon>ANME-2 cluster</taxon>
        <taxon>Candidatus Syntropharchaeum</taxon>
    </lineage>
</organism>
<evidence type="ECO:0000256" key="1">
    <source>
        <dbReference type="ARBA" id="ARBA00022723"/>
    </source>
</evidence>
<feature type="active site" description="Proton acceptor" evidence="4">
    <location>
        <position position="22"/>
    </location>
</feature>
<dbReference type="PIRSF" id="PIRSF006113">
    <property type="entry name" value="PTP_synth"/>
    <property type="match status" value="1"/>
</dbReference>
<dbReference type="InterPro" id="IPR038418">
    <property type="entry name" value="6-PTP_synth/QueD_sf"/>
</dbReference>
<evidence type="ECO:0000256" key="2">
    <source>
        <dbReference type="ARBA" id="ARBA00022833"/>
    </source>
</evidence>
<evidence type="ECO:0000256" key="3">
    <source>
        <dbReference type="ARBA" id="ARBA00023239"/>
    </source>
</evidence>
<comment type="caution">
    <text evidence="7">The sequence shown here is derived from an EMBL/GenBank/DDBJ whole genome shotgun (WGS) entry which is preliminary data.</text>
</comment>
<feature type="binding site" evidence="5">
    <location>
        <position position="13"/>
    </location>
    <ligand>
        <name>Zn(2+)</name>
        <dbReference type="ChEBI" id="CHEBI:29105"/>
    </ligand>
</feature>
<dbReference type="AlphaFoldDB" id="A0A1F2P4D0"/>
<accession>A0A1F2P4D0</accession>
<dbReference type="GO" id="GO:0003874">
    <property type="term" value="F:6-pyruvoyltetrahydropterin synthase activity"/>
    <property type="evidence" value="ECO:0007669"/>
    <property type="project" value="UniProtKB-EC"/>
</dbReference>
<dbReference type="Proteomes" id="UP000885936">
    <property type="component" value="Unassembled WGS sequence"/>
</dbReference>
<sequence>MKVGVSLVFDAAHSLPEYEGKCRKIHGHTYRVDIVVEGDIDPDTRFVIDFADLKALLREVVEELDHRYINEIIDYPTAEYIALYIRDEMVKRLDKRLRIVSLRLYEGEDKWVEVEG</sequence>
<dbReference type="Proteomes" id="UP000185779">
    <property type="component" value="Unassembled WGS sequence"/>
</dbReference>
<evidence type="ECO:0000313" key="8">
    <source>
        <dbReference type="Proteomes" id="UP000185779"/>
    </source>
</evidence>
<dbReference type="EMBL" id="DRIE01000102">
    <property type="protein sequence ID" value="HEC57422.1"/>
    <property type="molecule type" value="Genomic_DNA"/>
</dbReference>
<dbReference type="PANTHER" id="PTHR12589:SF7">
    <property type="entry name" value="6-PYRUVOYL TETRAHYDROBIOPTERIN SYNTHASE"/>
    <property type="match status" value="1"/>
</dbReference>
<feature type="binding site" evidence="5">
    <location>
        <position position="26"/>
    </location>
    <ligand>
        <name>Zn(2+)</name>
        <dbReference type="ChEBI" id="CHEBI:29105"/>
    </ligand>
</feature>
<dbReference type="SUPFAM" id="SSF55620">
    <property type="entry name" value="Tetrahydrobiopterin biosynthesis enzymes-like"/>
    <property type="match status" value="1"/>
</dbReference>
<keyword evidence="8" id="KW-1185">Reference proteome</keyword>
<dbReference type="STRING" id="1839936.SBU_000991"/>
<dbReference type="Gene3D" id="3.30.479.10">
    <property type="entry name" value="6-pyruvoyl tetrahydropterin synthase/QueD"/>
    <property type="match status" value="1"/>
</dbReference>
<protein>
    <submittedName>
        <fullName evidence="6">6-carboxytetrahydropterin synthase QueD</fullName>
    </submittedName>
    <submittedName>
        <fullName evidence="7">6-pyruvoyl tetrahydropterin synthase</fullName>
        <ecNumber evidence="7">4.2.3.12</ecNumber>
    </submittedName>
</protein>
<dbReference type="EMBL" id="LYOR01000004">
    <property type="protein sequence ID" value="OFV66054.1"/>
    <property type="molecule type" value="Genomic_DNA"/>
</dbReference>
<dbReference type="EC" id="4.2.3.12" evidence="7"/>
<feature type="active site" description="Charge relay system" evidence="4">
    <location>
        <position position="66"/>
    </location>
</feature>
<dbReference type="InterPro" id="IPR007115">
    <property type="entry name" value="6-PTP_synth/QueD"/>
</dbReference>
<comment type="cofactor">
    <cofactor evidence="5">
        <name>Zn(2+)</name>
        <dbReference type="ChEBI" id="CHEBI:29105"/>
    </cofactor>
    <text evidence="5">Binds 1 zinc ion per subunit.</text>
</comment>
<evidence type="ECO:0000313" key="6">
    <source>
        <dbReference type="EMBL" id="HEC57422.1"/>
    </source>
</evidence>